<keyword evidence="3 4" id="KW-0949">S-adenosyl-L-methionine</keyword>
<comment type="similarity">
    <text evidence="4">Belongs to the class I-like SAM-binding methyltransferase superfamily. gTMT family.</text>
</comment>
<feature type="region of interest" description="SAM motif II" evidence="4">
    <location>
        <begin position="197"/>
        <end position="205"/>
    </location>
</feature>
<keyword evidence="1 4" id="KW-0489">Methyltransferase</keyword>
<evidence type="ECO:0000256" key="4">
    <source>
        <dbReference type="PROSITE-ProRule" id="PRU00914"/>
    </source>
</evidence>
<comment type="caution">
    <text evidence="6">The sequence shown here is derived from an EMBL/GenBank/DDBJ whole genome shotgun (WGS) entry which is preliminary data.</text>
</comment>
<dbReference type="CDD" id="cd02440">
    <property type="entry name" value="AdoMet_MTases"/>
    <property type="match status" value="1"/>
</dbReference>
<dbReference type="GO" id="GO:0008757">
    <property type="term" value="F:S-adenosylmethionine-dependent methyltransferase activity"/>
    <property type="evidence" value="ECO:0007669"/>
    <property type="project" value="InterPro"/>
</dbReference>
<dbReference type="InterPro" id="IPR013216">
    <property type="entry name" value="Methyltransf_11"/>
</dbReference>
<dbReference type="InterPro" id="IPR029063">
    <property type="entry name" value="SAM-dependent_MTases_sf"/>
</dbReference>
<gene>
    <name evidence="6" type="ORF">VNO80_24111</name>
</gene>
<dbReference type="PANTHER" id="PTHR43591:SF81">
    <property type="entry name" value="MAGNESIUM PROTOPORPHYRIN IX METHYLTRANSFERASE, CHLOROPLASTIC-RELATED"/>
    <property type="match status" value="1"/>
</dbReference>
<keyword evidence="7" id="KW-1185">Reference proteome</keyword>
<dbReference type="InterPro" id="IPR025774">
    <property type="entry name" value="PiNMT-like"/>
</dbReference>
<dbReference type="Proteomes" id="UP001374584">
    <property type="component" value="Unassembled WGS sequence"/>
</dbReference>
<accession>A0AAN9LSY9</accession>
<feature type="domain" description="Methyltransferase type 11" evidence="5">
    <location>
        <begin position="135"/>
        <end position="233"/>
    </location>
</feature>
<evidence type="ECO:0000313" key="6">
    <source>
        <dbReference type="EMBL" id="KAK7341186.1"/>
    </source>
</evidence>
<dbReference type="EMBL" id="JAYMYR010000009">
    <property type="protein sequence ID" value="KAK7341186.1"/>
    <property type="molecule type" value="Genomic_DNA"/>
</dbReference>
<organism evidence="6 7">
    <name type="scientific">Phaseolus coccineus</name>
    <name type="common">Scarlet runner bean</name>
    <name type="synonym">Phaseolus multiflorus</name>
    <dbReference type="NCBI Taxonomy" id="3886"/>
    <lineage>
        <taxon>Eukaryota</taxon>
        <taxon>Viridiplantae</taxon>
        <taxon>Streptophyta</taxon>
        <taxon>Embryophyta</taxon>
        <taxon>Tracheophyta</taxon>
        <taxon>Spermatophyta</taxon>
        <taxon>Magnoliopsida</taxon>
        <taxon>eudicotyledons</taxon>
        <taxon>Gunneridae</taxon>
        <taxon>Pentapetalae</taxon>
        <taxon>rosids</taxon>
        <taxon>fabids</taxon>
        <taxon>Fabales</taxon>
        <taxon>Fabaceae</taxon>
        <taxon>Papilionoideae</taxon>
        <taxon>50 kb inversion clade</taxon>
        <taxon>NPAAA clade</taxon>
        <taxon>indigoferoid/millettioid clade</taxon>
        <taxon>Phaseoleae</taxon>
        <taxon>Phaseolus</taxon>
    </lineage>
</organism>
<evidence type="ECO:0000256" key="3">
    <source>
        <dbReference type="ARBA" id="ARBA00022691"/>
    </source>
</evidence>
<evidence type="ECO:0000313" key="7">
    <source>
        <dbReference type="Proteomes" id="UP001374584"/>
    </source>
</evidence>
<reference evidence="6 7" key="1">
    <citation type="submission" date="2024-01" db="EMBL/GenBank/DDBJ databases">
        <title>The genomes of 5 underutilized Papilionoideae crops provide insights into root nodulation and disease resistanc.</title>
        <authorList>
            <person name="Jiang F."/>
        </authorList>
    </citation>
    <scope>NUCLEOTIDE SEQUENCE [LARGE SCALE GENOMIC DNA]</scope>
    <source>
        <strain evidence="6">JINMINGXINNONG_FW02</strain>
        <tissue evidence="6">Leaves</tissue>
    </source>
</reference>
<dbReference type="PROSITE" id="PS51581">
    <property type="entry name" value="SAM_GTMT"/>
    <property type="match status" value="1"/>
</dbReference>
<sequence>MDTVACIPNNSPISCIHTFRSQSPHFPTSFAANRVGRGSWTPIRASTASTEREEVLLAPHRKEDQQLKNGIAEFYDESSSIWENIWGDHMHHGFYDPDSTVSVSDHRAAQIRMIEESLRFASISEERTKWPKRIVDVGCGIGGSSRYLAEKFGATSVGITLSPVQAQRASALAAAQGLAHKVSFQVADALEQPFPDGKFDLVWSMESGEHMPDKTKFVGELARVAAPGGTIIIVTWCHRDLGPDEQSLKPWEQDLLKKICDAYYLPAWCSAADYVKLLKSLSLQDIKSEDWSCFVAPFWPAVIRSAMTWKGLTSLLSSGQKTIKGALAMPLMIEGYKKGLIKFAIITCRKPE</sequence>
<keyword evidence="2 4" id="KW-0808">Transferase</keyword>
<dbReference type="Gene3D" id="3.40.50.150">
    <property type="entry name" value="Vaccinia Virus protein VP39"/>
    <property type="match status" value="1"/>
</dbReference>
<feature type="region of interest" description="SAM motif III" evidence="4">
    <location>
        <begin position="224"/>
        <end position="233"/>
    </location>
</feature>
<evidence type="ECO:0000259" key="5">
    <source>
        <dbReference type="Pfam" id="PF08241"/>
    </source>
</evidence>
<proteinExistence type="inferred from homology"/>
<dbReference type="AlphaFoldDB" id="A0AAN9LSY9"/>
<dbReference type="PANTHER" id="PTHR43591">
    <property type="entry name" value="METHYLTRANSFERASE"/>
    <property type="match status" value="1"/>
</dbReference>
<protein>
    <recommendedName>
        <fullName evidence="5">Methyltransferase type 11 domain-containing protein</fullName>
    </recommendedName>
</protein>
<evidence type="ECO:0000256" key="1">
    <source>
        <dbReference type="ARBA" id="ARBA00022603"/>
    </source>
</evidence>
<dbReference type="Pfam" id="PF08241">
    <property type="entry name" value="Methyltransf_11"/>
    <property type="match status" value="1"/>
</dbReference>
<name>A0AAN9LSY9_PHACN</name>
<dbReference type="SUPFAM" id="SSF53335">
    <property type="entry name" value="S-adenosyl-L-methionine-dependent methyltransferases"/>
    <property type="match status" value="1"/>
</dbReference>
<evidence type="ECO:0000256" key="2">
    <source>
        <dbReference type="ARBA" id="ARBA00022679"/>
    </source>
</evidence>
<dbReference type="GO" id="GO:0032259">
    <property type="term" value="P:methylation"/>
    <property type="evidence" value="ECO:0007669"/>
    <property type="project" value="UniProtKB-UniRule"/>
</dbReference>
<feature type="region of interest" description="SAM motif I" evidence="4">
    <location>
        <begin position="134"/>
        <end position="143"/>
    </location>
</feature>